<evidence type="ECO:0000256" key="3">
    <source>
        <dbReference type="ARBA" id="ARBA00022692"/>
    </source>
</evidence>
<sequence>MTKQSMKYVFILIIAGILFYRFAERPQLFYDFFGFMWRLFRPFFIGILLAVLVNPIVKWLGEYFKFPRALSILCTYLLGLIFIVVCCLLVVPSFIVGISDLFLKTSTYLNSIEEENWLYQFMQNTPYIEEIIFYVQENIHNITKNMIALLNSLSTSLFTSVMGLASEVFNWFFGITISIYLIID</sequence>
<dbReference type="GO" id="GO:0016020">
    <property type="term" value="C:membrane"/>
    <property type="evidence" value="ECO:0007669"/>
    <property type="project" value="UniProtKB-SubCell"/>
</dbReference>
<evidence type="ECO:0000313" key="7">
    <source>
        <dbReference type="EMBL" id="UUF08115.1"/>
    </source>
</evidence>
<dbReference type="AlphaFoldDB" id="A0A9Q9CGB4"/>
<organism evidence="7 8">
    <name type="scientific">Turicibacter bilis</name>
    <dbReference type="NCBI Taxonomy" id="2735723"/>
    <lineage>
        <taxon>Bacteria</taxon>
        <taxon>Bacillati</taxon>
        <taxon>Bacillota</taxon>
        <taxon>Erysipelotrichia</taxon>
        <taxon>Erysipelotrichales</taxon>
        <taxon>Turicibacteraceae</taxon>
        <taxon>Turicibacter</taxon>
    </lineage>
</organism>
<feature type="transmembrane region" description="Helical" evidence="6">
    <location>
        <begin position="69"/>
        <end position="95"/>
    </location>
</feature>
<evidence type="ECO:0000256" key="5">
    <source>
        <dbReference type="ARBA" id="ARBA00023136"/>
    </source>
</evidence>
<dbReference type="Proteomes" id="UP001058072">
    <property type="component" value="Chromosome"/>
</dbReference>
<evidence type="ECO:0000256" key="1">
    <source>
        <dbReference type="ARBA" id="ARBA00004141"/>
    </source>
</evidence>
<keyword evidence="3 6" id="KW-0812">Transmembrane</keyword>
<evidence type="ECO:0000313" key="8">
    <source>
        <dbReference type="Proteomes" id="UP001058072"/>
    </source>
</evidence>
<reference evidence="7" key="1">
    <citation type="submission" date="2021-03" db="EMBL/GenBank/DDBJ databases">
        <title>Comparative Genomics and Metabolomics in the genus Turicibacter.</title>
        <authorList>
            <person name="Maki J."/>
            <person name="Looft T."/>
        </authorList>
    </citation>
    <scope>NUCLEOTIDE SEQUENCE</scope>
    <source>
        <strain evidence="7">ISU324</strain>
    </source>
</reference>
<comment type="subcellular location">
    <subcellularLocation>
        <location evidence="1">Membrane</location>
        <topology evidence="1">Multi-pass membrane protein</topology>
    </subcellularLocation>
</comment>
<evidence type="ECO:0000256" key="2">
    <source>
        <dbReference type="ARBA" id="ARBA00009773"/>
    </source>
</evidence>
<feature type="transmembrane region" description="Helical" evidence="6">
    <location>
        <begin position="39"/>
        <end position="57"/>
    </location>
</feature>
<evidence type="ECO:0000256" key="4">
    <source>
        <dbReference type="ARBA" id="ARBA00022989"/>
    </source>
</evidence>
<keyword evidence="5 6" id="KW-0472">Membrane</keyword>
<dbReference type="EMBL" id="CP071250">
    <property type="protein sequence ID" value="UUF08115.1"/>
    <property type="molecule type" value="Genomic_DNA"/>
</dbReference>
<dbReference type="Pfam" id="PF01594">
    <property type="entry name" value="AI-2E_transport"/>
    <property type="match status" value="1"/>
</dbReference>
<comment type="similarity">
    <text evidence="2">Belongs to the autoinducer-2 exporter (AI-2E) (TC 2.A.86) family.</text>
</comment>
<feature type="transmembrane region" description="Helical" evidence="6">
    <location>
        <begin position="157"/>
        <end position="183"/>
    </location>
</feature>
<evidence type="ECO:0000256" key="6">
    <source>
        <dbReference type="SAM" id="Phobius"/>
    </source>
</evidence>
<keyword evidence="4 6" id="KW-1133">Transmembrane helix</keyword>
<accession>A0A9Q9CGB4</accession>
<dbReference type="InterPro" id="IPR002549">
    <property type="entry name" value="AI-2E-like"/>
</dbReference>
<proteinExistence type="inferred from homology"/>
<gene>
    <name evidence="7" type="ORF">J0J70_10950</name>
</gene>
<protein>
    <submittedName>
        <fullName evidence="7">AI-2E family transporter</fullName>
    </submittedName>
</protein>
<name>A0A9Q9CGB4_9FIRM</name>